<feature type="transmembrane region" description="Helical" evidence="7">
    <location>
        <begin position="56"/>
        <end position="79"/>
    </location>
</feature>
<comment type="catalytic activity">
    <reaction evidence="7">
        <text>L-cysteinyl-[prolipoprotein] + a 1,2-diacyl-sn-glycero-3-phospho-(1'-sn-glycerol) = an S-1,2-diacyl-sn-glyceryl-L-cysteinyl-[prolipoprotein] + sn-glycerol 1-phosphate + H(+)</text>
        <dbReference type="Rhea" id="RHEA:56712"/>
        <dbReference type="Rhea" id="RHEA-COMP:14679"/>
        <dbReference type="Rhea" id="RHEA-COMP:14680"/>
        <dbReference type="ChEBI" id="CHEBI:15378"/>
        <dbReference type="ChEBI" id="CHEBI:29950"/>
        <dbReference type="ChEBI" id="CHEBI:57685"/>
        <dbReference type="ChEBI" id="CHEBI:64716"/>
        <dbReference type="ChEBI" id="CHEBI:140658"/>
        <dbReference type="EC" id="2.5.1.145"/>
    </reaction>
</comment>
<dbReference type="GO" id="GO:0042158">
    <property type="term" value="P:lipoprotein biosynthetic process"/>
    <property type="evidence" value="ECO:0007669"/>
    <property type="project" value="UniProtKB-UniRule"/>
</dbReference>
<feature type="transmembrane region" description="Helical" evidence="7">
    <location>
        <begin position="24"/>
        <end position="44"/>
    </location>
</feature>
<dbReference type="AlphaFoldDB" id="A0AB38A6B1"/>
<comment type="caution">
    <text evidence="8">The sequence shown here is derived from an EMBL/GenBank/DDBJ whole genome shotgun (WGS) entry which is preliminary data.</text>
</comment>
<evidence type="ECO:0000256" key="4">
    <source>
        <dbReference type="ARBA" id="ARBA00022692"/>
    </source>
</evidence>
<feature type="transmembrane region" description="Helical" evidence="7">
    <location>
        <begin position="176"/>
        <end position="195"/>
    </location>
</feature>
<name>A0AB38A6B1_9ACTN</name>
<comment type="similarity">
    <text evidence="1 7">Belongs to the Lgt family.</text>
</comment>
<keyword evidence="6 7" id="KW-0472">Membrane</keyword>
<dbReference type="PANTHER" id="PTHR30589:SF0">
    <property type="entry name" value="PHOSPHATIDYLGLYCEROL--PROLIPOPROTEIN DIACYLGLYCERYL TRANSFERASE"/>
    <property type="match status" value="1"/>
</dbReference>
<comment type="pathway">
    <text evidence="7">Protein modification; lipoprotein biosynthesis (diacylglyceryl transfer).</text>
</comment>
<dbReference type="InterPro" id="IPR001640">
    <property type="entry name" value="Lgt"/>
</dbReference>
<dbReference type="HAMAP" id="MF_01147">
    <property type="entry name" value="Lgt"/>
    <property type="match status" value="1"/>
</dbReference>
<dbReference type="RefSeq" id="WP_057002059.1">
    <property type="nucleotide sequence ID" value="NZ_FNSH01000001.1"/>
</dbReference>
<dbReference type="PANTHER" id="PTHR30589">
    <property type="entry name" value="PROLIPOPROTEIN DIACYLGLYCERYL TRANSFERASE"/>
    <property type="match status" value="1"/>
</dbReference>
<dbReference type="PROSITE" id="PS01311">
    <property type="entry name" value="LGT"/>
    <property type="match status" value="1"/>
</dbReference>
<feature type="transmembrane region" description="Helical" evidence="7">
    <location>
        <begin position="126"/>
        <end position="147"/>
    </location>
</feature>
<feature type="transmembrane region" description="Helical" evidence="7">
    <location>
        <begin position="242"/>
        <end position="263"/>
    </location>
</feature>
<evidence type="ECO:0000256" key="2">
    <source>
        <dbReference type="ARBA" id="ARBA00022475"/>
    </source>
</evidence>
<keyword evidence="5 7" id="KW-1133">Transmembrane helix</keyword>
<keyword evidence="4 7" id="KW-0812">Transmembrane</keyword>
<dbReference type="GO" id="GO:0008961">
    <property type="term" value="F:phosphatidylglycerol-prolipoprotein diacylglyceryl transferase activity"/>
    <property type="evidence" value="ECO:0007669"/>
    <property type="project" value="UniProtKB-UniRule"/>
</dbReference>
<gene>
    <name evidence="7" type="primary">lgt</name>
    <name evidence="8" type="ORF">SAMN04489746_0514</name>
</gene>
<organism evidence="8 9">
    <name type="scientific">Atopobium minutum</name>
    <dbReference type="NCBI Taxonomy" id="1381"/>
    <lineage>
        <taxon>Bacteria</taxon>
        <taxon>Bacillati</taxon>
        <taxon>Actinomycetota</taxon>
        <taxon>Coriobacteriia</taxon>
        <taxon>Coriobacteriales</taxon>
        <taxon>Atopobiaceae</taxon>
        <taxon>Atopobium</taxon>
    </lineage>
</organism>
<dbReference type="Proteomes" id="UP000183687">
    <property type="component" value="Unassembled WGS sequence"/>
</dbReference>
<dbReference type="Pfam" id="PF01790">
    <property type="entry name" value="LGT"/>
    <property type="match status" value="2"/>
</dbReference>
<dbReference type="GO" id="GO:0005886">
    <property type="term" value="C:plasma membrane"/>
    <property type="evidence" value="ECO:0007669"/>
    <property type="project" value="UniProtKB-SubCell"/>
</dbReference>
<evidence type="ECO:0000256" key="7">
    <source>
        <dbReference type="HAMAP-Rule" id="MF_01147"/>
    </source>
</evidence>
<evidence type="ECO:0000313" key="8">
    <source>
        <dbReference type="EMBL" id="SEB52910.1"/>
    </source>
</evidence>
<proteinExistence type="inferred from homology"/>
<evidence type="ECO:0000313" key="9">
    <source>
        <dbReference type="Proteomes" id="UP000183687"/>
    </source>
</evidence>
<feature type="binding site" evidence="7">
    <location>
        <position position="142"/>
    </location>
    <ligand>
        <name>a 1,2-diacyl-sn-glycero-3-phospho-(1'-sn-glycerol)</name>
        <dbReference type="ChEBI" id="CHEBI:64716"/>
    </ligand>
</feature>
<comment type="subcellular location">
    <subcellularLocation>
        <location evidence="7">Cell membrane</location>
        <topology evidence="7">Multi-pass membrane protein</topology>
    </subcellularLocation>
</comment>
<dbReference type="NCBIfam" id="TIGR00544">
    <property type="entry name" value="lgt"/>
    <property type="match status" value="1"/>
</dbReference>
<evidence type="ECO:0000256" key="6">
    <source>
        <dbReference type="ARBA" id="ARBA00023136"/>
    </source>
</evidence>
<evidence type="ECO:0000256" key="3">
    <source>
        <dbReference type="ARBA" id="ARBA00022679"/>
    </source>
</evidence>
<feature type="transmembrane region" description="Helical" evidence="7">
    <location>
        <begin position="99"/>
        <end position="119"/>
    </location>
</feature>
<keyword evidence="2 7" id="KW-1003">Cell membrane</keyword>
<evidence type="ECO:0000256" key="1">
    <source>
        <dbReference type="ARBA" id="ARBA00007150"/>
    </source>
</evidence>
<accession>A0AB38A6B1</accession>
<sequence>MWLNEIYLHLDPVAFSVGPLSVRWYGIAYLLGFVCAGIVMWKTAKRWGLGLVLDDLLSLIVGIAFGVILGGRLGYVLFYGAGYYLAHPLSIFMLSEGGMSFHGGLAGALIGGALACKFMRLSVRTMADLAVIGAPLGLFFGRCANFINGELWGKPTNLPWGVIFVQGDVARHPSQLYEGLLEGLVLFIVLLVLSYRGTHGEVQQRSAVHGPAVTAPTSAAQKPGSHTVRAAAAFEPYPQGTFLGVFLLLYGVFRFLIEFVRLPDEQLGYLLGTNWLTMGMVLSIPLILAGIVELALARKRGISQIGYF</sequence>
<feature type="transmembrane region" description="Helical" evidence="7">
    <location>
        <begin position="275"/>
        <end position="296"/>
    </location>
</feature>
<comment type="function">
    <text evidence="7">Catalyzes the transfer of the diacylglyceryl group from phosphatidylglycerol to the sulfhydryl group of the N-terminal cysteine of a prolipoprotein, the first step in the formation of mature lipoproteins.</text>
</comment>
<reference evidence="8 9" key="1">
    <citation type="submission" date="2016-10" db="EMBL/GenBank/DDBJ databases">
        <authorList>
            <person name="Varghese N."/>
            <person name="Submissions S."/>
        </authorList>
    </citation>
    <scope>NUCLEOTIDE SEQUENCE [LARGE SCALE GENOMIC DNA]</scope>
    <source>
        <strain evidence="8 9">DSM 20586</strain>
    </source>
</reference>
<evidence type="ECO:0000256" key="5">
    <source>
        <dbReference type="ARBA" id="ARBA00022989"/>
    </source>
</evidence>
<keyword evidence="3 7" id="KW-0808">Transferase</keyword>
<dbReference type="EMBL" id="FNSH01000001">
    <property type="protein sequence ID" value="SEB52910.1"/>
    <property type="molecule type" value="Genomic_DNA"/>
</dbReference>
<dbReference type="EC" id="2.5.1.145" evidence="7"/>
<protein>
    <recommendedName>
        <fullName evidence="7">Phosphatidylglycerol--prolipoprotein diacylglyceryl transferase</fullName>
        <ecNumber evidence="7">2.5.1.145</ecNumber>
    </recommendedName>
</protein>